<dbReference type="RefSeq" id="XP_018138062.1">
    <property type="nucleotide sequence ID" value="XM_018294528.1"/>
</dbReference>
<proteinExistence type="predicted"/>
<dbReference type="GeneID" id="28858522"/>
<evidence type="ECO:0000313" key="2">
    <source>
        <dbReference type="Proteomes" id="UP000078397"/>
    </source>
</evidence>
<evidence type="ECO:0000313" key="1">
    <source>
        <dbReference type="EMBL" id="OAQ60152.1"/>
    </source>
</evidence>
<keyword evidence="2" id="KW-1185">Reference proteome</keyword>
<dbReference type="KEGG" id="pchm:VFPPC_16775"/>
<sequence>MSATVHPVVLSVRSSIADASRHDHLQLASFLPGLYLTELGDLAITGRQVTNSTEKEPDLELQASIDRQLEIMECFMPLRVLPYPLVFGWEIFFPEPHRLASCLNNHTDVSQELIGFSARIPLLTPCFSCVTSGDVKVAVRGCVDK</sequence>
<reference evidence="1 2" key="1">
    <citation type="journal article" date="2016" name="PLoS Pathog.">
        <title>Biosynthesis of antibiotic leucinostatins in bio-control fungus Purpureocillium lilacinum and their inhibition on phytophthora revealed by genome mining.</title>
        <authorList>
            <person name="Wang G."/>
            <person name="Liu Z."/>
            <person name="Lin R."/>
            <person name="Li E."/>
            <person name="Mao Z."/>
            <person name="Ling J."/>
            <person name="Yang Y."/>
            <person name="Yin W.B."/>
            <person name="Xie B."/>
        </authorList>
    </citation>
    <scope>NUCLEOTIDE SEQUENCE [LARGE SCALE GENOMIC DNA]</scope>
    <source>
        <strain evidence="1">170</strain>
    </source>
</reference>
<dbReference type="Proteomes" id="UP000078397">
    <property type="component" value="Unassembled WGS sequence"/>
</dbReference>
<name>A0A179F417_METCM</name>
<accession>A0A179F417</accession>
<comment type="caution">
    <text evidence="1">The sequence shown here is derived from an EMBL/GenBank/DDBJ whole genome shotgun (WGS) entry which is preliminary data.</text>
</comment>
<protein>
    <submittedName>
        <fullName evidence="1">Uncharacterized protein</fullName>
    </submittedName>
</protein>
<gene>
    <name evidence="1" type="ORF">VFPPC_16775</name>
</gene>
<organism evidence="1 2">
    <name type="scientific">Pochonia chlamydosporia 170</name>
    <dbReference type="NCBI Taxonomy" id="1380566"/>
    <lineage>
        <taxon>Eukaryota</taxon>
        <taxon>Fungi</taxon>
        <taxon>Dikarya</taxon>
        <taxon>Ascomycota</taxon>
        <taxon>Pezizomycotina</taxon>
        <taxon>Sordariomycetes</taxon>
        <taxon>Hypocreomycetidae</taxon>
        <taxon>Hypocreales</taxon>
        <taxon>Clavicipitaceae</taxon>
        <taxon>Pochonia</taxon>
    </lineage>
</organism>
<dbReference type="EMBL" id="LSBJ02000009">
    <property type="protein sequence ID" value="OAQ60152.1"/>
    <property type="molecule type" value="Genomic_DNA"/>
</dbReference>
<dbReference type="AlphaFoldDB" id="A0A179F417"/>